<protein>
    <recommendedName>
        <fullName evidence="1">Double jelly roll-like domain-containing protein</fullName>
    </recommendedName>
</protein>
<dbReference type="EMBL" id="KQ978433">
    <property type="protein sequence ID" value="KYM93997.1"/>
    <property type="molecule type" value="Genomic_DNA"/>
</dbReference>
<evidence type="ECO:0000259" key="1">
    <source>
        <dbReference type="Pfam" id="PF21738"/>
    </source>
</evidence>
<dbReference type="InterPro" id="IPR049512">
    <property type="entry name" value="DJR-like_dom"/>
</dbReference>
<dbReference type="STRING" id="456900.A0A151I7Q6"/>
<gene>
    <name evidence="2" type="ORF">ALC62_15393</name>
</gene>
<sequence>MSLTFTLTGKSNVLAACYFPAVDLSDGDYELGLTDFETYHTISNVNSSNNKEKKLRKEDEEYPLTIRANNNTMKSEINEMADILDFGGEPIFDDRIVKYEFHTYNPYVNTTFGHSDEIRIPIQQQDLYTLPCESCLYVEGRLTSKEENAERRPKLGNNCVAFMFEEIRYELNGSEIDRNRNVGITTLLKSYASFSGDFTSQMENAGFVHPVFDYDVRRLVTQDGYFSFYVPLSTLFGFCEDYKRVVINARHELILIRARNDNNCIVEDAATEPKLELFKIQWRMPHVMLNEVNKLSISTDRVIEYSPMSNVVRKIT</sequence>
<evidence type="ECO:0000313" key="2">
    <source>
        <dbReference type="EMBL" id="KYM93997.1"/>
    </source>
</evidence>
<dbReference type="PANTHER" id="PTHR36159">
    <property type="entry name" value="PROTEIN CBG23766"/>
    <property type="match status" value="1"/>
</dbReference>
<reference evidence="2 3" key="1">
    <citation type="submission" date="2016-03" db="EMBL/GenBank/DDBJ databases">
        <title>Cyphomyrmex costatus WGS genome.</title>
        <authorList>
            <person name="Nygaard S."/>
            <person name="Hu H."/>
            <person name="Boomsma J."/>
            <person name="Zhang G."/>
        </authorList>
    </citation>
    <scope>NUCLEOTIDE SEQUENCE [LARGE SCALE GENOMIC DNA]</scope>
    <source>
        <strain evidence="2">MS0001</strain>
        <tissue evidence="2">Whole body</tissue>
    </source>
</reference>
<keyword evidence="3" id="KW-1185">Reference proteome</keyword>
<accession>A0A151I7Q6</accession>
<organism evidence="2 3">
    <name type="scientific">Cyphomyrmex costatus</name>
    <dbReference type="NCBI Taxonomy" id="456900"/>
    <lineage>
        <taxon>Eukaryota</taxon>
        <taxon>Metazoa</taxon>
        <taxon>Ecdysozoa</taxon>
        <taxon>Arthropoda</taxon>
        <taxon>Hexapoda</taxon>
        <taxon>Insecta</taxon>
        <taxon>Pterygota</taxon>
        <taxon>Neoptera</taxon>
        <taxon>Endopterygota</taxon>
        <taxon>Hymenoptera</taxon>
        <taxon>Apocrita</taxon>
        <taxon>Aculeata</taxon>
        <taxon>Formicoidea</taxon>
        <taxon>Formicidae</taxon>
        <taxon>Myrmicinae</taxon>
        <taxon>Cyphomyrmex</taxon>
    </lineage>
</organism>
<dbReference type="AlphaFoldDB" id="A0A151I7Q6"/>
<dbReference type="Pfam" id="PF21738">
    <property type="entry name" value="DJR-like_dom"/>
    <property type="match status" value="1"/>
</dbReference>
<dbReference type="Proteomes" id="UP000078542">
    <property type="component" value="Unassembled WGS sequence"/>
</dbReference>
<dbReference type="PANTHER" id="PTHR36159:SF1">
    <property type="entry name" value="RETROVIRUS-RELATED POL POLYPROTEIN FROM TRANSPOSON 412-LIKE PROTEIN"/>
    <property type="match status" value="1"/>
</dbReference>
<evidence type="ECO:0000313" key="3">
    <source>
        <dbReference type="Proteomes" id="UP000078542"/>
    </source>
</evidence>
<feature type="domain" description="Double jelly roll-like" evidence="1">
    <location>
        <begin position="154"/>
        <end position="298"/>
    </location>
</feature>
<proteinExistence type="predicted"/>
<name>A0A151I7Q6_9HYME</name>